<evidence type="ECO:0000256" key="8">
    <source>
        <dbReference type="ARBA" id="ARBA00022991"/>
    </source>
</evidence>
<comment type="PTM">
    <text evidence="12">Contains one covalently linked retinal chromophore.</text>
</comment>
<evidence type="ECO:0000256" key="3">
    <source>
        <dbReference type="ARBA" id="ARBA00022543"/>
    </source>
</evidence>
<keyword evidence="7 13" id="KW-1133">Transmembrane helix</keyword>
<dbReference type="InterPro" id="IPR017402">
    <property type="entry name" value="Proteorhodopsin"/>
</dbReference>
<evidence type="ECO:0000256" key="1">
    <source>
        <dbReference type="ARBA" id="ARBA00004141"/>
    </source>
</evidence>
<evidence type="ECO:0000313" key="14">
    <source>
        <dbReference type="EMBL" id="RIA56337.1"/>
    </source>
</evidence>
<feature type="site" description="Primary proton acceptor" evidence="11">
    <location>
        <position position="94"/>
    </location>
</feature>
<dbReference type="Pfam" id="PF01036">
    <property type="entry name" value="Bac_rhodopsin"/>
    <property type="match status" value="1"/>
</dbReference>
<feature type="transmembrane region" description="Helical" evidence="13">
    <location>
        <begin position="192"/>
        <end position="214"/>
    </location>
</feature>
<evidence type="ECO:0000256" key="12">
    <source>
        <dbReference type="PIRSR" id="PIRSR038142-50"/>
    </source>
</evidence>
<proteinExistence type="inferred from homology"/>
<dbReference type="RefSeq" id="WP_119061141.1">
    <property type="nucleotide sequence ID" value="NZ_QXDF01000001.1"/>
</dbReference>
<dbReference type="PANTHER" id="PTHR28286">
    <property type="match status" value="1"/>
</dbReference>
<protein>
    <submittedName>
        <fullName evidence="14">Bacteriorhodopsin</fullName>
    </submittedName>
</protein>
<dbReference type="PANTHER" id="PTHR28286:SF2">
    <property type="entry name" value="BACTERIORHODOPSIN _OPSIN, NOPA (EUROFUNG)"/>
    <property type="match status" value="1"/>
</dbReference>
<dbReference type="AlphaFoldDB" id="A0A397Q9Z5"/>
<dbReference type="SUPFAM" id="SSF81321">
    <property type="entry name" value="Family A G protein-coupled receptor-like"/>
    <property type="match status" value="1"/>
</dbReference>
<evidence type="ECO:0000256" key="9">
    <source>
        <dbReference type="ARBA" id="ARBA00023136"/>
    </source>
</evidence>
<evidence type="ECO:0000256" key="11">
    <source>
        <dbReference type="PIRSR" id="PIRSR038142-1"/>
    </source>
</evidence>
<accession>A0A397Q9Z5</accession>
<evidence type="ECO:0000256" key="10">
    <source>
        <dbReference type="ARBA" id="ARBA00023170"/>
    </source>
</evidence>
<reference evidence="14 15" key="1">
    <citation type="submission" date="2018-08" db="EMBL/GenBank/DDBJ databases">
        <title>Genomic Encyclopedia of Archaeal and Bacterial Type Strains, Phase II (KMG-II): from individual species to whole genera.</title>
        <authorList>
            <person name="Goeker M."/>
        </authorList>
    </citation>
    <scope>NUCLEOTIDE SEQUENCE [LARGE SCALE GENOMIC DNA]</scope>
    <source>
        <strain evidence="14 15">DSM 5002</strain>
    </source>
</reference>
<evidence type="ECO:0000256" key="6">
    <source>
        <dbReference type="ARBA" id="ARBA00022925"/>
    </source>
</evidence>
<dbReference type="PIRSF" id="PIRSF038142">
    <property type="entry name" value="Rhodopsin_bac_prd"/>
    <property type="match status" value="1"/>
</dbReference>
<dbReference type="InterPro" id="IPR018229">
    <property type="entry name" value="Rhodopsin_retinal_BS"/>
</dbReference>
<comment type="similarity">
    <text evidence="2">Belongs to the archaeal/bacterial/fungal opsin family.</text>
</comment>
<dbReference type="EMBL" id="QXDF01000001">
    <property type="protein sequence ID" value="RIA56337.1"/>
    <property type="molecule type" value="Genomic_DNA"/>
</dbReference>
<evidence type="ECO:0000256" key="13">
    <source>
        <dbReference type="SAM" id="Phobius"/>
    </source>
</evidence>
<dbReference type="GO" id="GO:0009881">
    <property type="term" value="F:photoreceptor activity"/>
    <property type="evidence" value="ECO:0007669"/>
    <property type="project" value="UniProtKB-KW"/>
</dbReference>
<feature type="transmembrane region" description="Helical" evidence="13">
    <location>
        <begin position="220"/>
        <end position="241"/>
    </location>
</feature>
<feature type="site" description="Responsible for spectral tuning" evidence="11">
    <location>
        <position position="102"/>
    </location>
</feature>
<dbReference type="PRINTS" id="PR00251">
    <property type="entry name" value="BACTRLOPSIN"/>
</dbReference>
<evidence type="ECO:0000256" key="5">
    <source>
        <dbReference type="ARBA" id="ARBA00022692"/>
    </source>
</evidence>
<dbReference type="SMART" id="SM01021">
    <property type="entry name" value="Bac_rhodopsin"/>
    <property type="match status" value="1"/>
</dbReference>
<keyword evidence="9 13" id="KW-0472">Membrane</keyword>
<feature type="transmembrane region" description="Helical" evidence="13">
    <location>
        <begin position="148"/>
        <end position="171"/>
    </location>
</feature>
<comment type="subcellular location">
    <subcellularLocation>
        <location evidence="1">Membrane</location>
        <topology evidence="1">Multi-pass membrane protein</topology>
    </subcellularLocation>
</comment>
<evidence type="ECO:0000256" key="4">
    <source>
        <dbReference type="ARBA" id="ARBA00022606"/>
    </source>
</evidence>
<evidence type="ECO:0000313" key="15">
    <source>
        <dbReference type="Proteomes" id="UP000266273"/>
    </source>
</evidence>
<sequence>MDELALTVGQYNLVYNAFSFTIAVMGAATLFFWLNRGQVTIDYRPAVTISGLVTAIALYHYFRIFESWDAAYTIADGTLKATGVPFNDAYRYVDWLLTVPLLLIELILVMRLSSSETWSKGTRLGLLAAVMIILGYPGEVSADPATRWLWWGLAMIPFVWIVYELFVGLSAAIKKQPENVRGLVDTARWLTVLSWAFYPVVFIFPMIGLTGGVAETAVQVGYTIADIVAKAVFGVVIYMIAVRKSEAEMGAGQPAAAAAK</sequence>
<keyword evidence="3" id="KW-0600">Photoreceptor protein</keyword>
<feature type="site" description="Responsible for spectral tuning" evidence="11">
    <location>
        <position position="105"/>
    </location>
</feature>
<keyword evidence="10" id="KW-0675">Receptor</keyword>
<comment type="caution">
    <text evidence="14">The sequence shown here is derived from an EMBL/GenBank/DDBJ whole genome shotgun (WGS) entry which is preliminary data.</text>
</comment>
<feature type="transmembrane region" description="Helical" evidence="13">
    <location>
        <begin position="124"/>
        <end position="142"/>
    </location>
</feature>
<feature type="transmembrane region" description="Helical" evidence="13">
    <location>
        <begin position="92"/>
        <end position="112"/>
    </location>
</feature>
<dbReference type="CDD" id="cd15242">
    <property type="entry name" value="7tm_Proteorhodopsin"/>
    <property type="match status" value="1"/>
</dbReference>
<dbReference type="GO" id="GO:0016020">
    <property type="term" value="C:membrane"/>
    <property type="evidence" value="ECO:0007669"/>
    <property type="project" value="UniProtKB-SubCell"/>
</dbReference>
<keyword evidence="8 12" id="KW-0157">Chromophore</keyword>
<dbReference type="OrthoDB" id="30586at2"/>
<evidence type="ECO:0000256" key="7">
    <source>
        <dbReference type="ARBA" id="ARBA00022989"/>
    </source>
</evidence>
<gene>
    <name evidence="14" type="ORF">BXY53_1441</name>
</gene>
<evidence type="ECO:0000256" key="2">
    <source>
        <dbReference type="ARBA" id="ARBA00008130"/>
    </source>
</evidence>
<feature type="transmembrane region" description="Helical" evidence="13">
    <location>
        <begin position="13"/>
        <end position="34"/>
    </location>
</feature>
<dbReference type="Proteomes" id="UP000266273">
    <property type="component" value="Unassembled WGS sequence"/>
</dbReference>
<organism evidence="14 15">
    <name type="scientific">Dichotomicrobium thermohalophilum</name>
    <dbReference type="NCBI Taxonomy" id="933063"/>
    <lineage>
        <taxon>Bacteria</taxon>
        <taxon>Pseudomonadati</taxon>
        <taxon>Pseudomonadota</taxon>
        <taxon>Alphaproteobacteria</taxon>
        <taxon>Hyphomicrobiales</taxon>
        <taxon>Hyphomicrobiaceae</taxon>
        <taxon>Dichotomicrobium</taxon>
    </lineage>
</organism>
<dbReference type="GO" id="GO:0010461">
    <property type="term" value="F:light-activated monoatomic ion channel activity"/>
    <property type="evidence" value="ECO:0007669"/>
    <property type="project" value="InterPro"/>
</dbReference>
<dbReference type="InterPro" id="IPR001425">
    <property type="entry name" value="Arc/bac/fun_rhodopsins"/>
</dbReference>
<name>A0A397Q9Z5_9HYPH</name>
<feature type="transmembrane region" description="Helical" evidence="13">
    <location>
        <begin position="46"/>
        <end position="62"/>
    </location>
</feature>
<keyword evidence="5 13" id="KW-0812">Transmembrane</keyword>
<dbReference type="Gene3D" id="1.20.1070.10">
    <property type="entry name" value="Rhodopsin 7-helix transmembrane proteins"/>
    <property type="match status" value="1"/>
</dbReference>
<keyword evidence="4" id="KW-0716">Sensory transduction</keyword>
<keyword evidence="15" id="KW-1185">Reference proteome</keyword>
<feature type="modified residue" description="N6-(retinylidene)lysine" evidence="12">
    <location>
        <position position="230"/>
    </location>
</feature>
<keyword evidence="6 12" id="KW-0681">Retinal protein</keyword>
<dbReference type="GO" id="GO:0007602">
    <property type="term" value="P:phototransduction"/>
    <property type="evidence" value="ECO:0007669"/>
    <property type="project" value="UniProtKB-KW"/>
</dbReference>
<dbReference type="PROSITE" id="PS00950">
    <property type="entry name" value="BACTERIAL_OPSIN_1"/>
    <property type="match status" value="1"/>
</dbReference>